<dbReference type="EMBL" id="FTLW01000002">
    <property type="protein sequence ID" value="SIQ21337.1"/>
    <property type="molecule type" value="Genomic_DNA"/>
</dbReference>
<evidence type="ECO:0000256" key="10">
    <source>
        <dbReference type="SAM" id="Phobius"/>
    </source>
</evidence>
<evidence type="ECO:0000256" key="2">
    <source>
        <dbReference type="ARBA" id="ARBA00001946"/>
    </source>
</evidence>
<dbReference type="PRINTS" id="PR00509">
    <property type="entry name" value="PGMPMM"/>
</dbReference>
<dbReference type="InterPro" id="IPR036900">
    <property type="entry name" value="A-D-PHexomutase_C_sf"/>
</dbReference>
<dbReference type="Gene3D" id="3.40.120.10">
    <property type="entry name" value="Alpha-D-Glucose-1,6-Bisphosphate, subunit A, domain 3"/>
    <property type="match status" value="3"/>
</dbReference>
<evidence type="ECO:0000259" key="11">
    <source>
        <dbReference type="Pfam" id="PF00408"/>
    </source>
</evidence>
<keyword evidence="10" id="KW-0472">Membrane</keyword>
<evidence type="ECO:0000256" key="6">
    <source>
        <dbReference type="ARBA" id="ARBA00022553"/>
    </source>
</evidence>
<dbReference type="InterPro" id="IPR005846">
    <property type="entry name" value="A-D-PHexomutase_a/b/a-III"/>
</dbReference>
<dbReference type="Gene3D" id="3.30.310.50">
    <property type="entry name" value="Alpha-D-phosphohexomutase, C-terminal domain"/>
    <property type="match status" value="1"/>
</dbReference>
<feature type="domain" description="Alpha-D-phosphohexomutase alpha/beta/alpha" evidence="12">
    <location>
        <begin position="339"/>
        <end position="464"/>
    </location>
</feature>
<dbReference type="SUPFAM" id="SSF55957">
    <property type="entry name" value="Phosphoglucomutase, C-terminal domain"/>
    <property type="match status" value="1"/>
</dbReference>
<dbReference type="InterPro" id="IPR005843">
    <property type="entry name" value="A-D-PHexomutase_C"/>
</dbReference>
<feature type="domain" description="Alpha-D-phosphohexomutase C-terminal" evidence="11">
    <location>
        <begin position="723"/>
        <end position="775"/>
    </location>
</feature>
<dbReference type="InterPro" id="IPR005841">
    <property type="entry name" value="Alpha-D-phosphohexomutase_SF"/>
</dbReference>
<dbReference type="InterPro" id="IPR005845">
    <property type="entry name" value="A-D-PHexomutase_a/b/a-II"/>
</dbReference>
<dbReference type="Pfam" id="PF02880">
    <property type="entry name" value="PGM_PMM_III"/>
    <property type="match status" value="1"/>
</dbReference>
<keyword evidence="9" id="KW-0413">Isomerase</keyword>
<evidence type="ECO:0000259" key="14">
    <source>
        <dbReference type="Pfam" id="PF02880"/>
    </source>
</evidence>
<dbReference type="GO" id="GO:0046872">
    <property type="term" value="F:metal ion binding"/>
    <property type="evidence" value="ECO:0007669"/>
    <property type="project" value="UniProtKB-KW"/>
</dbReference>
<dbReference type="RefSeq" id="WP_076585597.1">
    <property type="nucleotide sequence ID" value="NZ_FTLW01000002.1"/>
</dbReference>
<dbReference type="InterPro" id="IPR005844">
    <property type="entry name" value="A-D-PHexomutase_a/b/a-I"/>
</dbReference>
<evidence type="ECO:0000313" key="15">
    <source>
        <dbReference type="EMBL" id="SIQ21337.1"/>
    </source>
</evidence>
<dbReference type="OrthoDB" id="9803322at2"/>
<sequence length="789" mass="81880">MSDNNSKSPKLSLQLGSLDSARPLLAVAAGLLAAWFLWAGVNQWRANSAGKTLAGQRDEVAQKVGQALTQTKKRVADAAAAPAVVTAAAGTDPAALQSAFAAAAKGAQETEIFPADLQAAYAGLPATGYGKLAVVEAAIASGKPEVRVARVGKGNAFVAAAPLPKGQVAVATYPLQPVQAAMDAANSGNGYLALRQGTATISEKGDKGLVDGAESLAIKVPGTELRVAAAAPTVGAGPFGLGGLASLIAGLLLLALAAVALAWPKLRGRRVVVASDVGAPTLAEAVEIEAAAAPPPVVPDSVPLAAIGDVPPPSPVVPDDALSVPAVSLVDVPAVDAGIFRAYDIRGVVGQTLNTDVAHAIGQAIGTLMQEKDLQRIVVGRDGRLSGPELAGALIEGLRSTGRDVTDIGLAPTPLVYFTAAQEEGGSCVAVTGSHNPPDYNGFKIVVGGETLSGATITNLYQRIISGRLHRAAQPGQLETRQMAPDYVLRVASDIQLARPLKVVVDAGNGAAGELGPRVLEAIGAEVIPLFCEIDGTFPNHHPDPSEPHNLEDLRRSVEEHGADIGLAFDGDGDRLGVITPAGANIFPDRLLMLFAADVLDRQPGAVIVYDVKCSGALMPFILRHGGSPLMWKTGHSLIKAKMRETEAELAGEMSGHFFFKERWFGFDDGIYSAARLLEILAAREDDADAVFAEIPEGVSTPELKIPTPNPHAFIERFVALGNFEGARATTIDGLRADWSDGWGLVRASNTTPILVLRFEADDAAALARIQDAFRARLLELDPGLSIPF</sequence>
<evidence type="ECO:0000256" key="8">
    <source>
        <dbReference type="ARBA" id="ARBA00022842"/>
    </source>
</evidence>
<dbReference type="EC" id="5.4.2.8" evidence="5"/>
<keyword evidence="16" id="KW-1185">Reference proteome</keyword>
<dbReference type="Pfam" id="PF00408">
    <property type="entry name" value="PGM_PMM_IV"/>
    <property type="match status" value="1"/>
</dbReference>
<comment type="catalytic activity">
    <reaction evidence="1">
        <text>alpha-D-mannose 1-phosphate = D-mannose 6-phosphate</text>
        <dbReference type="Rhea" id="RHEA:11140"/>
        <dbReference type="ChEBI" id="CHEBI:58409"/>
        <dbReference type="ChEBI" id="CHEBI:58735"/>
        <dbReference type="EC" id="5.4.2.8"/>
    </reaction>
</comment>
<proteinExistence type="inferred from homology"/>
<evidence type="ECO:0000256" key="5">
    <source>
        <dbReference type="ARBA" id="ARBA00012730"/>
    </source>
</evidence>
<comment type="cofactor">
    <cofactor evidence="2">
        <name>Mg(2+)</name>
        <dbReference type="ChEBI" id="CHEBI:18420"/>
    </cofactor>
</comment>
<dbReference type="Proteomes" id="UP000241788">
    <property type="component" value="Unassembled WGS sequence"/>
</dbReference>
<keyword evidence="7" id="KW-0479">Metal-binding</keyword>
<organism evidence="15 16">
    <name type="scientific">Solilutibacter tolerans</name>
    <dbReference type="NCBI Taxonomy" id="1604334"/>
    <lineage>
        <taxon>Bacteria</taxon>
        <taxon>Pseudomonadati</taxon>
        <taxon>Pseudomonadota</taxon>
        <taxon>Gammaproteobacteria</taxon>
        <taxon>Lysobacterales</taxon>
        <taxon>Lysobacteraceae</taxon>
        <taxon>Solilutibacter</taxon>
    </lineage>
</organism>
<gene>
    <name evidence="15" type="ORF">SAMN05421546_0833</name>
</gene>
<keyword evidence="10" id="KW-1133">Transmembrane helix</keyword>
<evidence type="ECO:0000256" key="7">
    <source>
        <dbReference type="ARBA" id="ARBA00022723"/>
    </source>
</evidence>
<dbReference type="AlphaFoldDB" id="A0A1N6QXQ7"/>
<evidence type="ECO:0000256" key="4">
    <source>
        <dbReference type="ARBA" id="ARBA00010231"/>
    </source>
</evidence>
<feature type="transmembrane region" description="Helical" evidence="10">
    <location>
        <begin position="241"/>
        <end position="263"/>
    </location>
</feature>
<evidence type="ECO:0000256" key="1">
    <source>
        <dbReference type="ARBA" id="ARBA00000586"/>
    </source>
</evidence>
<feature type="domain" description="Alpha-D-phosphohexomutase alpha/beta/alpha" evidence="13">
    <location>
        <begin position="487"/>
        <end position="583"/>
    </location>
</feature>
<evidence type="ECO:0000259" key="13">
    <source>
        <dbReference type="Pfam" id="PF02879"/>
    </source>
</evidence>
<feature type="domain" description="Alpha-D-phosphohexomutase alpha/beta/alpha" evidence="14">
    <location>
        <begin position="588"/>
        <end position="695"/>
    </location>
</feature>
<dbReference type="STRING" id="1604334.SAMN05421546_0833"/>
<dbReference type="SUPFAM" id="SSF53738">
    <property type="entry name" value="Phosphoglucomutase, first 3 domains"/>
    <property type="match status" value="3"/>
</dbReference>
<dbReference type="CDD" id="cd03089">
    <property type="entry name" value="PMM_PGM"/>
    <property type="match status" value="1"/>
</dbReference>
<dbReference type="InterPro" id="IPR016055">
    <property type="entry name" value="A-D-PHexomutase_a/b/a-I/II/III"/>
</dbReference>
<dbReference type="PANTHER" id="PTHR43771">
    <property type="entry name" value="PHOSPHOMANNOMUTASE"/>
    <property type="match status" value="1"/>
</dbReference>
<evidence type="ECO:0000256" key="9">
    <source>
        <dbReference type="ARBA" id="ARBA00023235"/>
    </source>
</evidence>
<evidence type="ECO:0000259" key="12">
    <source>
        <dbReference type="Pfam" id="PF02878"/>
    </source>
</evidence>
<keyword evidence="6" id="KW-0597">Phosphoprotein</keyword>
<comment type="similarity">
    <text evidence="4">Belongs to the phosphohexose mutase family.</text>
</comment>
<reference evidence="16" key="1">
    <citation type="submission" date="2017-01" db="EMBL/GenBank/DDBJ databases">
        <authorList>
            <person name="Varghese N."/>
            <person name="Submissions S."/>
        </authorList>
    </citation>
    <scope>NUCLEOTIDE SEQUENCE [LARGE SCALE GENOMIC DNA]</scope>
    <source>
        <strain evidence="16">UM1</strain>
    </source>
</reference>
<comment type="pathway">
    <text evidence="3">Nucleotide-sugar biosynthesis; GDP-alpha-D-mannose biosynthesis; alpha-D-mannose 1-phosphate from D-fructose 6-phosphate: step 2/2.</text>
</comment>
<feature type="transmembrane region" description="Helical" evidence="10">
    <location>
        <begin position="20"/>
        <end position="41"/>
    </location>
</feature>
<dbReference type="GO" id="GO:0005975">
    <property type="term" value="P:carbohydrate metabolic process"/>
    <property type="evidence" value="ECO:0007669"/>
    <property type="project" value="InterPro"/>
</dbReference>
<evidence type="ECO:0000313" key="16">
    <source>
        <dbReference type="Proteomes" id="UP000241788"/>
    </source>
</evidence>
<evidence type="ECO:0000256" key="3">
    <source>
        <dbReference type="ARBA" id="ARBA00004699"/>
    </source>
</evidence>
<dbReference type="GO" id="GO:0004615">
    <property type="term" value="F:phosphomannomutase activity"/>
    <property type="evidence" value="ECO:0007669"/>
    <property type="project" value="UniProtKB-EC"/>
</dbReference>
<keyword evidence="10" id="KW-0812">Transmembrane</keyword>
<name>A0A1N6QXQ7_9GAMM</name>
<accession>A0A1N6QXQ7</accession>
<dbReference type="PANTHER" id="PTHR43771:SF2">
    <property type="entry name" value="PHOSPHOMANNOMUTASE_PHOSPHOGLUCOMUTASE"/>
    <property type="match status" value="1"/>
</dbReference>
<protein>
    <recommendedName>
        <fullName evidence="5">phosphomannomutase</fullName>
        <ecNumber evidence="5">5.4.2.8</ecNumber>
    </recommendedName>
</protein>
<dbReference type="Pfam" id="PF02879">
    <property type="entry name" value="PGM_PMM_II"/>
    <property type="match status" value="1"/>
</dbReference>
<dbReference type="Pfam" id="PF02878">
    <property type="entry name" value="PGM_PMM_I"/>
    <property type="match status" value="1"/>
</dbReference>
<keyword evidence="8" id="KW-0460">Magnesium</keyword>